<evidence type="ECO:0000313" key="2">
    <source>
        <dbReference type="Proteomes" id="UP000828390"/>
    </source>
</evidence>
<dbReference type="EMBL" id="JAIWYP010000013">
    <property type="protein sequence ID" value="KAH3720776.1"/>
    <property type="molecule type" value="Genomic_DNA"/>
</dbReference>
<protein>
    <submittedName>
        <fullName evidence="1">Uncharacterized protein</fullName>
    </submittedName>
</protein>
<organism evidence="1 2">
    <name type="scientific">Dreissena polymorpha</name>
    <name type="common">Zebra mussel</name>
    <name type="synonym">Mytilus polymorpha</name>
    <dbReference type="NCBI Taxonomy" id="45954"/>
    <lineage>
        <taxon>Eukaryota</taxon>
        <taxon>Metazoa</taxon>
        <taxon>Spiralia</taxon>
        <taxon>Lophotrochozoa</taxon>
        <taxon>Mollusca</taxon>
        <taxon>Bivalvia</taxon>
        <taxon>Autobranchia</taxon>
        <taxon>Heteroconchia</taxon>
        <taxon>Euheterodonta</taxon>
        <taxon>Imparidentia</taxon>
        <taxon>Neoheterodontei</taxon>
        <taxon>Myida</taxon>
        <taxon>Dreissenoidea</taxon>
        <taxon>Dreissenidae</taxon>
        <taxon>Dreissena</taxon>
    </lineage>
</organism>
<keyword evidence="2" id="KW-1185">Reference proteome</keyword>
<sequence>MTDSKILGIAPLLRLFQRFVVVSKSGDLSLEDILLYELNPQPPALLDARNVLRKAYKPQISQSMKDQAVKQIATCLIVALCFTKNEIAENEGIFLVNGDECPCVARGCRR</sequence>
<dbReference type="AlphaFoldDB" id="A0A9D4CAZ1"/>
<proteinExistence type="predicted"/>
<name>A0A9D4CAZ1_DREPO</name>
<evidence type="ECO:0000313" key="1">
    <source>
        <dbReference type="EMBL" id="KAH3720776.1"/>
    </source>
</evidence>
<reference evidence="1" key="1">
    <citation type="journal article" date="2019" name="bioRxiv">
        <title>The Genome of the Zebra Mussel, Dreissena polymorpha: A Resource for Invasive Species Research.</title>
        <authorList>
            <person name="McCartney M.A."/>
            <person name="Auch B."/>
            <person name="Kono T."/>
            <person name="Mallez S."/>
            <person name="Zhang Y."/>
            <person name="Obille A."/>
            <person name="Becker A."/>
            <person name="Abrahante J.E."/>
            <person name="Garbe J."/>
            <person name="Badalamenti J.P."/>
            <person name="Herman A."/>
            <person name="Mangelson H."/>
            <person name="Liachko I."/>
            <person name="Sullivan S."/>
            <person name="Sone E.D."/>
            <person name="Koren S."/>
            <person name="Silverstein K.A.T."/>
            <person name="Beckman K.B."/>
            <person name="Gohl D.M."/>
        </authorList>
    </citation>
    <scope>NUCLEOTIDE SEQUENCE</scope>
    <source>
        <strain evidence="1">Duluth1</strain>
        <tissue evidence="1">Whole animal</tissue>
    </source>
</reference>
<gene>
    <name evidence="1" type="ORF">DPMN_063680</name>
</gene>
<comment type="caution">
    <text evidence="1">The sequence shown here is derived from an EMBL/GenBank/DDBJ whole genome shotgun (WGS) entry which is preliminary data.</text>
</comment>
<reference evidence="1" key="2">
    <citation type="submission" date="2020-11" db="EMBL/GenBank/DDBJ databases">
        <authorList>
            <person name="McCartney M.A."/>
            <person name="Auch B."/>
            <person name="Kono T."/>
            <person name="Mallez S."/>
            <person name="Becker A."/>
            <person name="Gohl D.M."/>
            <person name="Silverstein K.A.T."/>
            <person name="Koren S."/>
            <person name="Bechman K.B."/>
            <person name="Herman A."/>
            <person name="Abrahante J.E."/>
            <person name="Garbe J."/>
        </authorList>
    </citation>
    <scope>NUCLEOTIDE SEQUENCE</scope>
    <source>
        <strain evidence="1">Duluth1</strain>
        <tissue evidence="1">Whole animal</tissue>
    </source>
</reference>
<accession>A0A9D4CAZ1</accession>
<dbReference type="Proteomes" id="UP000828390">
    <property type="component" value="Unassembled WGS sequence"/>
</dbReference>